<keyword evidence="9" id="KW-0411">Iron-sulfur</keyword>
<evidence type="ECO:0000259" key="10">
    <source>
        <dbReference type="PROSITE" id="PS51296"/>
    </source>
</evidence>
<dbReference type="Gene3D" id="3.30.390.30">
    <property type="match status" value="1"/>
</dbReference>
<evidence type="ECO:0000256" key="5">
    <source>
        <dbReference type="ARBA" id="ARBA00022723"/>
    </source>
</evidence>
<comment type="cofactor">
    <cofactor evidence="1">
        <name>FAD</name>
        <dbReference type="ChEBI" id="CHEBI:57692"/>
    </cofactor>
</comment>
<comment type="similarity">
    <text evidence="2">Belongs to the FAD-dependent oxidoreductase family.</text>
</comment>
<dbReference type="GO" id="GO:0051537">
    <property type="term" value="F:2 iron, 2 sulfur cluster binding"/>
    <property type="evidence" value="ECO:0007669"/>
    <property type="project" value="UniProtKB-KW"/>
</dbReference>
<dbReference type="PANTHER" id="PTHR43557">
    <property type="entry name" value="APOPTOSIS-INDUCING FACTOR 1"/>
    <property type="match status" value="1"/>
</dbReference>
<dbReference type="OrthoDB" id="6029at2759"/>
<evidence type="ECO:0000256" key="7">
    <source>
        <dbReference type="ARBA" id="ARBA00023002"/>
    </source>
</evidence>
<dbReference type="PRINTS" id="PR00368">
    <property type="entry name" value="FADPNR"/>
</dbReference>
<organism evidence="11 12">
    <name type="scientific">Lentinus tigrinus ALCF2SS1-6</name>
    <dbReference type="NCBI Taxonomy" id="1328759"/>
    <lineage>
        <taxon>Eukaryota</taxon>
        <taxon>Fungi</taxon>
        <taxon>Dikarya</taxon>
        <taxon>Basidiomycota</taxon>
        <taxon>Agaricomycotina</taxon>
        <taxon>Agaricomycetes</taxon>
        <taxon>Polyporales</taxon>
        <taxon>Polyporaceae</taxon>
        <taxon>Lentinus</taxon>
    </lineage>
</organism>
<dbReference type="PRINTS" id="PR00411">
    <property type="entry name" value="PNDRDTASEI"/>
</dbReference>
<dbReference type="Gene3D" id="2.102.10.10">
    <property type="entry name" value="Rieske [2Fe-2S] iron-sulphur domain"/>
    <property type="match status" value="1"/>
</dbReference>
<sequence>MSYKTIAVLDESELKDGEMKQVDFEGEGKVLLSRLGDKVHATSAFCTHYGAPLAKGVLTADGRVVCPWHGACFNVCTGDIEDAPAPSALHSFKAEVVNGKIQVIADPNATLSANKSRQPKLLATGSIGQGKGVVIVGGGSGAFMCIESLREHGYNGSITVLSKEPYAPIDRTKLSKALITDASKLEWRSAPELRSKYGVNFREGIEVSGVDLGAKEVLVGAAQERVPYETLVLATGGVSRRLPIAGKDLSNVFTLRGVEDAKKIDAAVKEGKKLVVIGSSFISMELVVAVTNRKLASIDVIGQEEFPFEMVLGKQIGAGLKKFHESKGVKFHMESKVDKIIPSESDPSVASAVVVTLSSGQNITLQADVVVMGVGVAPATEFLKSSKGFENVVDKSGAVHVDEYLKVKGLENVYAIGDIAMYPQPGTGELRRIEHWNVAGNQGRAVGKTIAEGKGQPFVKVPVFWSAQGQQLRYCGVGAGFDDIIIDGNPEEMKFAAYYVKNGSVIAVASMQRDPIVSKASELLRLGLMPSAAEIKGGKDILSIDIASVSAKPKVA</sequence>
<evidence type="ECO:0000313" key="12">
    <source>
        <dbReference type="Proteomes" id="UP000313359"/>
    </source>
</evidence>
<evidence type="ECO:0000256" key="9">
    <source>
        <dbReference type="ARBA" id="ARBA00023014"/>
    </source>
</evidence>
<feature type="domain" description="Rieske" evidence="10">
    <location>
        <begin position="6"/>
        <end position="103"/>
    </location>
</feature>
<dbReference type="SUPFAM" id="SSF50022">
    <property type="entry name" value="ISP domain"/>
    <property type="match status" value="1"/>
</dbReference>
<dbReference type="InterPro" id="IPR050446">
    <property type="entry name" value="FAD-oxidoreductase/Apoptosis"/>
</dbReference>
<keyword evidence="7" id="KW-0560">Oxidoreductase</keyword>
<proteinExistence type="inferred from homology"/>
<dbReference type="PANTHER" id="PTHR43557:SF2">
    <property type="entry name" value="RIESKE DOMAIN-CONTAINING PROTEIN-RELATED"/>
    <property type="match status" value="1"/>
</dbReference>
<dbReference type="GO" id="GO:0046872">
    <property type="term" value="F:metal ion binding"/>
    <property type="evidence" value="ECO:0007669"/>
    <property type="project" value="UniProtKB-KW"/>
</dbReference>
<evidence type="ECO:0000256" key="6">
    <source>
        <dbReference type="ARBA" id="ARBA00022827"/>
    </source>
</evidence>
<dbReference type="Pfam" id="PF00355">
    <property type="entry name" value="Rieske"/>
    <property type="match status" value="1"/>
</dbReference>
<keyword evidence="4" id="KW-0001">2Fe-2S</keyword>
<reference evidence="11" key="1">
    <citation type="journal article" date="2018" name="Genome Biol. Evol.">
        <title>Genomics and development of Lentinus tigrinus, a white-rot wood-decaying mushroom with dimorphic fruiting bodies.</title>
        <authorList>
            <person name="Wu B."/>
            <person name="Xu Z."/>
            <person name="Knudson A."/>
            <person name="Carlson A."/>
            <person name="Chen N."/>
            <person name="Kovaka S."/>
            <person name="LaButti K."/>
            <person name="Lipzen A."/>
            <person name="Pennachio C."/>
            <person name="Riley R."/>
            <person name="Schakwitz W."/>
            <person name="Umezawa K."/>
            <person name="Ohm R.A."/>
            <person name="Grigoriev I.V."/>
            <person name="Nagy L.G."/>
            <person name="Gibbons J."/>
            <person name="Hibbett D."/>
        </authorList>
    </citation>
    <scope>NUCLEOTIDE SEQUENCE [LARGE SCALE GENOMIC DNA]</scope>
    <source>
        <strain evidence="11">ALCF2SS1-6</strain>
    </source>
</reference>
<dbReference type="GO" id="GO:0016651">
    <property type="term" value="F:oxidoreductase activity, acting on NAD(P)H"/>
    <property type="evidence" value="ECO:0007669"/>
    <property type="project" value="TreeGrafter"/>
</dbReference>
<keyword evidence="12" id="KW-1185">Reference proteome</keyword>
<dbReference type="Pfam" id="PF07992">
    <property type="entry name" value="Pyr_redox_2"/>
    <property type="match status" value="1"/>
</dbReference>
<dbReference type="InterPro" id="IPR016156">
    <property type="entry name" value="FAD/NAD-linked_Rdtase_dimer_sf"/>
</dbReference>
<evidence type="ECO:0000256" key="4">
    <source>
        <dbReference type="ARBA" id="ARBA00022714"/>
    </source>
</evidence>
<keyword evidence="6" id="KW-0274">FAD</keyword>
<dbReference type="SUPFAM" id="SSF55424">
    <property type="entry name" value="FAD/NAD-linked reductases, dimerisation (C-terminal) domain"/>
    <property type="match status" value="1"/>
</dbReference>
<dbReference type="InterPro" id="IPR028202">
    <property type="entry name" value="Reductase_C"/>
</dbReference>
<protein>
    <recommendedName>
        <fullName evidence="10">Rieske domain-containing protein</fullName>
    </recommendedName>
</protein>
<evidence type="ECO:0000256" key="2">
    <source>
        <dbReference type="ARBA" id="ARBA00006442"/>
    </source>
</evidence>
<dbReference type="Gene3D" id="3.50.50.60">
    <property type="entry name" value="FAD/NAD(P)-binding domain"/>
    <property type="match status" value="2"/>
</dbReference>
<dbReference type="EMBL" id="ML122263">
    <property type="protein sequence ID" value="RPD61014.1"/>
    <property type="molecule type" value="Genomic_DNA"/>
</dbReference>
<keyword evidence="8" id="KW-0408">Iron</keyword>
<name>A0A5C2SCX5_9APHY</name>
<keyword evidence="5" id="KW-0479">Metal-binding</keyword>
<evidence type="ECO:0000313" key="11">
    <source>
        <dbReference type="EMBL" id="RPD61014.1"/>
    </source>
</evidence>
<keyword evidence="3" id="KW-0285">Flavoprotein</keyword>
<dbReference type="Pfam" id="PF14759">
    <property type="entry name" value="Reductase_C"/>
    <property type="match status" value="1"/>
</dbReference>
<dbReference type="InterPro" id="IPR036922">
    <property type="entry name" value="Rieske_2Fe-2S_sf"/>
</dbReference>
<evidence type="ECO:0000256" key="3">
    <source>
        <dbReference type="ARBA" id="ARBA00022630"/>
    </source>
</evidence>
<dbReference type="CDD" id="cd03478">
    <property type="entry name" value="Rieske_AIFL_N"/>
    <property type="match status" value="1"/>
</dbReference>
<dbReference type="InterPro" id="IPR023753">
    <property type="entry name" value="FAD/NAD-binding_dom"/>
</dbReference>
<dbReference type="InterPro" id="IPR036188">
    <property type="entry name" value="FAD/NAD-bd_sf"/>
</dbReference>
<dbReference type="GO" id="GO:0005737">
    <property type="term" value="C:cytoplasm"/>
    <property type="evidence" value="ECO:0007669"/>
    <property type="project" value="TreeGrafter"/>
</dbReference>
<dbReference type="STRING" id="1328759.A0A5C2SCX5"/>
<evidence type="ECO:0000256" key="8">
    <source>
        <dbReference type="ARBA" id="ARBA00023004"/>
    </source>
</evidence>
<dbReference type="PROSITE" id="PS51296">
    <property type="entry name" value="RIESKE"/>
    <property type="match status" value="1"/>
</dbReference>
<dbReference type="AlphaFoldDB" id="A0A5C2SCX5"/>
<dbReference type="Proteomes" id="UP000313359">
    <property type="component" value="Unassembled WGS sequence"/>
</dbReference>
<evidence type="ECO:0000256" key="1">
    <source>
        <dbReference type="ARBA" id="ARBA00001974"/>
    </source>
</evidence>
<accession>A0A5C2SCX5</accession>
<gene>
    <name evidence="11" type="ORF">L227DRAFT_574639</name>
</gene>
<dbReference type="InterPro" id="IPR017941">
    <property type="entry name" value="Rieske_2Fe-2S"/>
</dbReference>
<dbReference type="SUPFAM" id="SSF51905">
    <property type="entry name" value="FAD/NAD(P)-binding domain"/>
    <property type="match status" value="1"/>
</dbReference>